<dbReference type="Gene3D" id="1.10.10.10">
    <property type="entry name" value="Winged helix-like DNA-binding domain superfamily/Winged helix DNA-binding domain"/>
    <property type="match status" value="2"/>
</dbReference>
<proteinExistence type="inferred from homology"/>
<dbReference type="PANTHER" id="PTHR33602">
    <property type="entry name" value="REGULATORY PROTEIN RECX FAMILY PROTEIN"/>
    <property type="match status" value="1"/>
</dbReference>
<evidence type="ECO:0000256" key="5">
    <source>
        <dbReference type="HAMAP-Rule" id="MF_01114"/>
    </source>
</evidence>
<comment type="subcellular location">
    <subcellularLocation>
        <location evidence="1 5">Cytoplasm</location>
    </subcellularLocation>
</comment>
<dbReference type="PATRIC" id="fig|1149862.3.peg.2348"/>
<evidence type="ECO:0000259" key="6">
    <source>
        <dbReference type="Pfam" id="PF21982"/>
    </source>
</evidence>
<comment type="caution">
    <text evidence="7">The sequence shown here is derived from an EMBL/GenBank/DDBJ whole genome shotgun (WGS) entry which is preliminary data.</text>
</comment>
<dbReference type="InterPro" id="IPR003783">
    <property type="entry name" value="Regulatory_RecX"/>
</dbReference>
<dbReference type="AlphaFoldDB" id="I9B084"/>
<dbReference type="PANTHER" id="PTHR33602:SF1">
    <property type="entry name" value="REGULATORY PROTEIN RECX FAMILY PROTEIN"/>
    <property type="match status" value="1"/>
</dbReference>
<dbReference type="InterPro" id="IPR036388">
    <property type="entry name" value="WH-like_DNA-bd_sf"/>
</dbReference>
<dbReference type="GO" id="GO:0006282">
    <property type="term" value="P:regulation of DNA repair"/>
    <property type="evidence" value="ECO:0007669"/>
    <property type="project" value="UniProtKB-UniRule"/>
</dbReference>
<keyword evidence="8" id="KW-1185">Reference proteome</keyword>
<evidence type="ECO:0000313" key="7">
    <source>
        <dbReference type="EMBL" id="EIW18562.1"/>
    </source>
</evidence>
<keyword evidence="4 5" id="KW-0963">Cytoplasm</keyword>
<dbReference type="EMBL" id="AKVJ01000025">
    <property type="protein sequence ID" value="EIW18562.1"/>
    <property type="molecule type" value="Genomic_DNA"/>
</dbReference>
<dbReference type="HAMAP" id="MF_01114">
    <property type="entry name" value="RecX"/>
    <property type="match status" value="1"/>
</dbReference>
<comment type="similarity">
    <text evidence="2 5">Belongs to the RecX family.</text>
</comment>
<gene>
    <name evidence="5" type="primary">recX</name>
    <name evidence="7" type="ORF">FB4_3382</name>
</gene>
<evidence type="ECO:0000313" key="8">
    <source>
        <dbReference type="Proteomes" id="UP000004324"/>
    </source>
</evidence>
<sequence length="167" mass="19979">MAKYKRLCPTLWMIHPLNNHNDIWQYSLHLVTRRSYSEKELQQKLEYKDYSCDDIEKVFSRLKEYGYINDIKLANHLFHKYLETNKYSTKQILYKLKLRGLPDAILSEIARDFDDIEEWKSALKVVTARFKSFDTTTKEKIYRYLASRGFSATSIHKVLQTLSHCDK</sequence>
<dbReference type="InterPro" id="IPR053926">
    <property type="entry name" value="RecX_HTH_1st"/>
</dbReference>
<accession>I9B084</accession>
<dbReference type="GO" id="GO:0005737">
    <property type="term" value="C:cytoplasm"/>
    <property type="evidence" value="ECO:0007669"/>
    <property type="project" value="UniProtKB-SubCell"/>
</dbReference>
<feature type="domain" description="RecX first three-helical" evidence="6">
    <location>
        <begin position="24"/>
        <end position="62"/>
    </location>
</feature>
<dbReference type="Pfam" id="PF21982">
    <property type="entry name" value="RecX_HTH1"/>
    <property type="match status" value="1"/>
</dbReference>
<reference evidence="7 8" key="1">
    <citation type="journal article" date="2012" name="J. Bacteriol.">
        <title>Draft Genome Sequences for Two Metal-Reducing Pelosinus fermentans Strains Isolated from a Cr(VI)-Contaminated Site and for Type Strain R7.</title>
        <authorList>
            <person name="Brown S.D."/>
            <person name="Podar M."/>
            <person name="Klingeman D.M."/>
            <person name="Johnson C.M."/>
            <person name="Yang Z.K."/>
            <person name="Utturkar S.M."/>
            <person name="Land M.L."/>
            <person name="Mosher J.J."/>
            <person name="Hurt R.A.Jr."/>
            <person name="Phelps T.J."/>
            <person name="Palumbo A.V."/>
            <person name="Arkin A.P."/>
            <person name="Hazen T.C."/>
            <person name="Elias D.A."/>
        </authorList>
    </citation>
    <scope>NUCLEOTIDE SEQUENCE [LARGE SCALE GENOMIC DNA]</scope>
    <source>
        <strain evidence="7 8">B4</strain>
    </source>
</reference>
<evidence type="ECO:0000256" key="4">
    <source>
        <dbReference type="ARBA" id="ARBA00022490"/>
    </source>
</evidence>
<comment type="function">
    <text evidence="5">Modulates RecA activity.</text>
</comment>
<evidence type="ECO:0000256" key="1">
    <source>
        <dbReference type="ARBA" id="ARBA00004496"/>
    </source>
</evidence>
<evidence type="ECO:0000256" key="2">
    <source>
        <dbReference type="ARBA" id="ARBA00009695"/>
    </source>
</evidence>
<name>I9B084_9FIRM</name>
<evidence type="ECO:0000256" key="3">
    <source>
        <dbReference type="ARBA" id="ARBA00018111"/>
    </source>
</evidence>
<dbReference type="Proteomes" id="UP000004324">
    <property type="component" value="Unassembled WGS sequence"/>
</dbReference>
<organism evidence="7 8">
    <name type="scientific">Pelosinus fermentans B4</name>
    <dbReference type="NCBI Taxonomy" id="1149862"/>
    <lineage>
        <taxon>Bacteria</taxon>
        <taxon>Bacillati</taxon>
        <taxon>Bacillota</taxon>
        <taxon>Negativicutes</taxon>
        <taxon>Selenomonadales</taxon>
        <taxon>Sporomusaceae</taxon>
        <taxon>Pelosinus</taxon>
    </lineage>
</organism>
<protein>
    <recommendedName>
        <fullName evidence="3 5">Regulatory protein RecX</fullName>
    </recommendedName>
</protein>